<dbReference type="KEGG" id="nli:G3M70_03700"/>
<name>A0A7T0FZ02_9BACT</name>
<dbReference type="AlphaFoldDB" id="A0A7T0FZ02"/>
<dbReference type="SUPFAM" id="SSF49452">
    <property type="entry name" value="Starch-binding domain-like"/>
    <property type="match status" value="1"/>
</dbReference>
<keyword evidence="2" id="KW-0645">Protease</keyword>
<evidence type="ECO:0000256" key="1">
    <source>
        <dbReference type="SAM" id="SignalP"/>
    </source>
</evidence>
<evidence type="ECO:0000313" key="2">
    <source>
        <dbReference type="EMBL" id="QPJ61040.1"/>
    </source>
</evidence>
<feature type="signal peptide" evidence="1">
    <location>
        <begin position="1"/>
        <end position="28"/>
    </location>
</feature>
<protein>
    <submittedName>
        <fullName evidence="2">Carboxypeptidase regulatory-like domain-containing protein</fullName>
    </submittedName>
</protein>
<reference evidence="2 3" key="1">
    <citation type="submission" date="2020-02" db="EMBL/GenBank/DDBJ databases">
        <title>Genomic and physiological characterization of two novel Nitrospinaceae genera.</title>
        <authorList>
            <person name="Mueller A.J."/>
            <person name="Jung M.-Y."/>
            <person name="Strachan C.R."/>
            <person name="Herbold C.W."/>
            <person name="Kirkegaard R.H."/>
            <person name="Daims H."/>
        </authorList>
    </citation>
    <scope>NUCLEOTIDE SEQUENCE [LARGE SCALE GENOMIC DNA]</scope>
    <source>
        <strain evidence="2">EB</strain>
    </source>
</reference>
<dbReference type="GO" id="GO:0030246">
    <property type="term" value="F:carbohydrate binding"/>
    <property type="evidence" value="ECO:0007669"/>
    <property type="project" value="InterPro"/>
</dbReference>
<proteinExistence type="predicted"/>
<gene>
    <name evidence="2" type="ORF">G3M70_03700</name>
</gene>
<feature type="chain" id="PRO_5032796311" evidence="1">
    <location>
        <begin position="29"/>
        <end position="273"/>
    </location>
</feature>
<sequence length="273" mass="29942">MKTTNKVAPILMTLLMLGMAGTATDAFAKKQKYKAGKVDGGGSISGMVTLKGDPPPAIMEDLNKGKNVEFCATHPDTKEGGIRPRHKVMADGGKLQGAVVFIENIKEGKAWEYKGTNFDFKTCDIFPKITVVRKTEKKEMAKDFVNVSITNQDPDILHNPHGYAVKGANRKTLFNKPLPSKGDVANVTKNLKRLKDDHFFLQCDQHNYMEADARVVWNPYYMVTGADGTFKLTDVPAGKYKVTAWHPYVGEVTSEVTVAGGADAAQNFELAVK</sequence>
<dbReference type="Proteomes" id="UP000594688">
    <property type="component" value="Chromosome"/>
</dbReference>
<dbReference type="InterPro" id="IPR013784">
    <property type="entry name" value="Carb-bd-like_fold"/>
</dbReference>
<accession>A0A7T0FZ02</accession>
<dbReference type="Gene3D" id="2.60.40.1120">
    <property type="entry name" value="Carboxypeptidase-like, regulatory domain"/>
    <property type="match status" value="1"/>
</dbReference>
<dbReference type="Pfam" id="PF13620">
    <property type="entry name" value="CarboxypepD_reg"/>
    <property type="match status" value="1"/>
</dbReference>
<dbReference type="EMBL" id="CP048685">
    <property type="protein sequence ID" value="QPJ61040.1"/>
    <property type="molecule type" value="Genomic_DNA"/>
</dbReference>
<keyword evidence="1" id="KW-0732">Signal</keyword>
<dbReference type="GO" id="GO:0004180">
    <property type="term" value="F:carboxypeptidase activity"/>
    <property type="evidence" value="ECO:0007669"/>
    <property type="project" value="UniProtKB-KW"/>
</dbReference>
<keyword evidence="2" id="KW-0121">Carboxypeptidase</keyword>
<organism evidence="2 3">
    <name type="scientific">Candidatus Nitronauta litoralis</name>
    <dbReference type="NCBI Taxonomy" id="2705533"/>
    <lineage>
        <taxon>Bacteria</taxon>
        <taxon>Pseudomonadati</taxon>
        <taxon>Nitrospinota/Tectimicrobiota group</taxon>
        <taxon>Nitrospinota</taxon>
        <taxon>Nitrospinia</taxon>
        <taxon>Nitrospinales</taxon>
        <taxon>Nitrospinaceae</taxon>
        <taxon>Candidatus Nitronauta</taxon>
    </lineage>
</organism>
<evidence type="ECO:0000313" key="3">
    <source>
        <dbReference type="Proteomes" id="UP000594688"/>
    </source>
</evidence>
<keyword evidence="2" id="KW-0378">Hydrolase</keyword>